<gene>
    <name evidence="2" type="ORF">KP803_14545</name>
</gene>
<reference evidence="2" key="1">
    <citation type="submission" date="2021-11" db="EMBL/GenBank/DDBJ databases">
        <title>Vibrio ZSDE26 sp. nov. and Vibrio ZSDZ34 sp. nov., isolated from coastal seawater in Qingdao.</title>
        <authorList>
            <person name="Zhang P."/>
        </authorList>
    </citation>
    <scope>NUCLEOTIDE SEQUENCE</scope>
    <source>
        <strain evidence="2">ZSDE26</strain>
    </source>
</reference>
<evidence type="ECO:0000313" key="2">
    <source>
        <dbReference type="EMBL" id="MCK6264497.1"/>
    </source>
</evidence>
<name>A0A9X1XKA3_9VIBR</name>
<dbReference type="Proteomes" id="UP001139559">
    <property type="component" value="Unassembled WGS sequence"/>
</dbReference>
<protein>
    <submittedName>
        <fullName evidence="2">DUF3316 domain-containing protein</fullName>
    </submittedName>
</protein>
<keyword evidence="3" id="KW-1185">Reference proteome</keyword>
<dbReference type="RefSeq" id="WP_248009567.1">
    <property type="nucleotide sequence ID" value="NZ_JAJHVV010000008.1"/>
</dbReference>
<feature type="chain" id="PRO_5040905146" evidence="1">
    <location>
        <begin position="23"/>
        <end position="126"/>
    </location>
</feature>
<comment type="caution">
    <text evidence="2">The sequence shown here is derived from an EMBL/GenBank/DDBJ whole genome shotgun (WGS) entry which is preliminary data.</text>
</comment>
<proteinExistence type="predicted"/>
<keyword evidence="1" id="KW-0732">Signal</keyword>
<organism evidence="2 3">
    <name type="scientific">Vibrio amylolyticus</name>
    <dbReference type="NCBI Taxonomy" id="2847292"/>
    <lineage>
        <taxon>Bacteria</taxon>
        <taxon>Pseudomonadati</taxon>
        <taxon>Pseudomonadota</taxon>
        <taxon>Gammaproteobacteria</taxon>
        <taxon>Vibrionales</taxon>
        <taxon>Vibrionaceae</taxon>
        <taxon>Vibrio</taxon>
    </lineage>
</organism>
<dbReference type="Pfam" id="PF11777">
    <property type="entry name" value="DUF3316"/>
    <property type="match status" value="1"/>
</dbReference>
<dbReference type="EMBL" id="JAJHVV010000008">
    <property type="protein sequence ID" value="MCK6264497.1"/>
    <property type="molecule type" value="Genomic_DNA"/>
</dbReference>
<feature type="signal peptide" evidence="1">
    <location>
        <begin position="1"/>
        <end position="22"/>
    </location>
</feature>
<dbReference type="InterPro" id="IPR016879">
    <property type="entry name" value="UCP028299"/>
</dbReference>
<accession>A0A9X1XKA3</accession>
<evidence type="ECO:0000313" key="3">
    <source>
        <dbReference type="Proteomes" id="UP001139559"/>
    </source>
</evidence>
<sequence>MKLIKTALMATSLTVLSANVFAGQYFSTSGNLVERSGTRTIQTEPVGTAQEAYKLGLEQLQSLNNSTPQELIRDLRIASIDIDRRKVHLNENGYITVKELMNADGELLYKGQVNVSYHYAERVSNN</sequence>
<dbReference type="AlphaFoldDB" id="A0A9X1XKA3"/>
<evidence type="ECO:0000256" key="1">
    <source>
        <dbReference type="SAM" id="SignalP"/>
    </source>
</evidence>
<dbReference type="PIRSF" id="PIRSF028299">
    <property type="entry name" value="UCP028299"/>
    <property type="match status" value="1"/>
</dbReference>